<organism evidence="3 4">
    <name type="scientific">Pyrenophora tritici-repentis (strain Pt-1C-BFP)</name>
    <name type="common">Wheat tan spot fungus</name>
    <name type="synonym">Drechslera tritici-repentis</name>
    <dbReference type="NCBI Taxonomy" id="426418"/>
    <lineage>
        <taxon>Eukaryota</taxon>
        <taxon>Fungi</taxon>
        <taxon>Dikarya</taxon>
        <taxon>Ascomycota</taxon>
        <taxon>Pezizomycotina</taxon>
        <taxon>Dothideomycetes</taxon>
        <taxon>Pleosporomycetidae</taxon>
        <taxon>Pleosporales</taxon>
        <taxon>Pleosporineae</taxon>
        <taxon>Pleosporaceae</taxon>
        <taxon>Pyrenophora</taxon>
    </lineage>
</organism>
<dbReference type="AlphaFoldDB" id="B2WBR3"/>
<gene>
    <name evidence="3" type="ORF">PTRG_07076</name>
</gene>
<dbReference type="InParanoid" id="B2WBR3"/>
<keyword evidence="2" id="KW-0472">Membrane</keyword>
<evidence type="ECO:0000313" key="4">
    <source>
        <dbReference type="Proteomes" id="UP000001471"/>
    </source>
</evidence>
<feature type="region of interest" description="Disordered" evidence="1">
    <location>
        <begin position="105"/>
        <end position="129"/>
    </location>
</feature>
<evidence type="ECO:0000256" key="1">
    <source>
        <dbReference type="SAM" id="MobiDB-lite"/>
    </source>
</evidence>
<dbReference type="HOGENOM" id="CLU_1949927_0_0_1"/>
<dbReference type="Proteomes" id="UP000001471">
    <property type="component" value="Unassembled WGS sequence"/>
</dbReference>
<name>B2WBR3_PYRTR</name>
<dbReference type="EMBL" id="DS231621">
    <property type="protein sequence ID" value="EDU49995.1"/>
    <property type="molecule type" value="Genomic_DNA"/>
</dbReference>
<evidence type="ECO:0000256" key="2">
    <source>
        <dbReference type="SAM" id="Phobius"/>
    </source>
</evidence>
<keyword evidence="2" id="KW-1133">Transmembrane helix</keyword>
<reference evidence="4" key="1">
    <citation type="journal article" date="2013" name="G3 (Bethesda)">
        <title>Comparative genomics of a plant-pathogenic fungus, Pyrenophora tritici-repentis, reveals transduplication and the impact of repeat elements on pathogenicity and population divergence.</title>
        <authorList>
            <person name="Manning V.A."/>
            <person name="Pandelova I."/>
            <person name="Dhillon B."/>
            <person name="Wilhelm L.J."/>
            <person name="Goodwin S.B."/>
            <person name="Berlin A.M."/>
            <person name="Figueroa M."/>
            <person name="Freitag M."/>
            <person name="Hane J.K."/>
            <person name="Henrissat B."/>
            <person name="Holman W.H."/>
            <person name="Kodira C.D."/>
            <person name="Martin J."/>
            <person name="Oliver R.P."/>
            <person name="Robbertse B."/>
            <person name="Schackwitz W."/>
            <person name="Schwartz D.C."/>
            <person name="Spatafora J.W."/>
            <person name="Turgeon B.G."/>
            <person name="Yandava C."/>
            <person name="Young S."/>
            <person name="Zhou S."/>
            <person name="Zeng Q."/>
            <person name="Grigoriev I.V."/>
            <person name="Ma L.-J."/>
            <person name="Ciuffetti L.M."/>
        </authorList>
    </citation>
    <scope>NUCLEOTIDE SEQUENCE [LARGE SCALE GENOMIC DNA]</scope>
    <source>
        <strain evidence="4">Pt-1C-BFP</strain>
    </source>
</reference>
<feature type="transmembrane region" description="Helical" evidence="2">
    <location>
        <begin position="23"/>
        <end position="44"/>
    </location>
</feature>
<accession>B2WBR3</accession>
<sequence>MAETNMRQKPHLNKPLMDQLNRIPWRCLIIPGSLLSFLGIYTCFQMIDYTQMPQKSQGQITAFAHVAIFFIGVMITFVGFVLCATWYYMWDKRFMPLAEAEQQRRDMAAARDREHQLQEQRPEQHQNIV</sequence>
<proteinExistence type="predicted"/>
<keyword evidence="2" id="KW-0812">Transmembrane</keyword>
<protein>
    <submittedName>
        <fullName evidence="3">Uncharacterized protein</fullName>
    </submittedName>
</protein>
<feature type="transmembrane region" description="Helical" evidence="2">
    <location>
        <begin position="65"/>
        <end position="89"/>
    </location>
</feature>
<evidence type="ECO:0000313" key="3">
    <source>
        <dbReference type="EMBL" id="EDU49995.1"/>
    </source>
</evidence>